<reference evidence="1" key="2">
    <citation type="submission" date="2020-09" db="EMBL/GenBank/DDBJ databases">
        <authorList>
            <person name="Sun Q."/>
            <person name="Zhou Y."/>
        </authorList>
    </citation>
    <scope>NUCLEOTIDE SEQUENCE</scope>
    <source>
        <strain evidence="1">CGMCC 1.16134</strain>
    </source>
</reference>
<dbReference type="AlphaFoldDB" id="A0A917CZY9"/>
<evidence type="ECO:0000313" key="1">
    <source>
        <dbReference type="EMBL" id="GGG03975.1"/>
    </source>
</evidence>
<sequence>MKKQKQVSTERKKDKDYLIVTVEQKDYELIDLRTNKPIFFYSNPVSENKETGSAVFQELDSIQFHTKIDGKKNTLEYFSPNSVAILLSVSNKSMMEAKTLFNEKINPDKINHFEIDEALDRITNISNKSRLVYDYIELIQTSIVFGYTALEAFVNLSIPDNYQYSEKNSKGINEIYDKEAIERWLSLKVKLSAILVSIYETKPIKQLQLWTRYNQFEQYRNEIIHQKSVNHTNFYKKYFNKEIFNLCKVPEEIIKFFFYERIQDGKTNPLWPWVINAKNDFPSRILDPASVEITGNIFEGRFTK</sequence>
<proteinExistence type="predicted"/>
<dbReference type="EMBL" id="BMKR01000036">
    <property type="protein sequence ID" value="GGG03975.1"/>
    <property type="molecule type" value="Genomic_DNA"/>
</dbReference>
<protein>
    <submittedName>
        <fullName evidence="1">Uncharacterized protein</fullName>
    </submittedName>
</protein>
<evidence type="ECO:0000313" key="2">
    <source>
        <dbReference type="Proteomes" id="UP000637643"/>
    </source>
</evidence>
<dbReference type="Proteomes" id="UP000637643">
    <property type="component" value="Unassembled WGS sequence"/>
</dbReference>
<keyword evidence="2" id="KW-1185">Reference proteome</keyword>
<name>A0A917CZY9_9BACL</name>
<dbReference type="RefSeq" id="WP_189030714.1">
    <property type="nucleotide sequence ID" value="NZ_BMKR01000036.1"/>
</dbReference>
<accession>A0A917CZY9</accession>
<reference evidence="1" key="1">
    <citation type="journal article" date="2014" name="Int. J. Syst. Evol. Microbiol.">
        <title>Complete genome sequence of Corynebacterium casei LMG S-19264T (=DSM 44701T), isolated from a smear-ripened cheese.</title>
        <authorList>
            <consortium name="US DOE Joint Genome Institute (JGI-PGF)"/>
            <person name="Walter F."/>
            <person name="Albersmeier A."/>
            <person name="Kalinowski J."/>
            <person name="Ruckert C."/>
        </authorList>
    </citation>
    <scope>NUCLEOTIDE SEQUENCE</scope>
    <source>
        <strain evidence="1">CGMCC 1.16134</strain>
    </source>
</reference>
<gene>
    <name evidence="1" type="ORF">GCM10010912_55940</name>
</gene>
<comment type="caution">
    <text evidence="1">The sequence shown here is derived from an EMBL/GenBank/DDBJ whole genome shotgun (WGS) entry which is preliminary data.</text>
</comment>
<organism evidence="1 2">
    <name type="scientific">Paenibacillus albidus</name>
    <dbReference type="NCBI Taxonomy" id="2041023"/>
    <lineage>
        <taxon>Bacteria</taxon>
        <taxon>Bacillati</taxon>
        <taxon>Bacillota</taxon>
        <taxon>Bacilli</taxon>
        <taxon>Bacillales</taxon>
        <taxon>Paenibacillaceae</taxon>
        <taxon>Paenibacillus</taxon>
    </lineage>
</organism>